<reference evidence="1 2" key="1">
    <citation type="submission" date="2011-08" db="EMBL/GenBank/DDBJ databases">
        <title>The Genome Sequence of Plasmodium vivax India VII.</title>
        <authorList>
            <consortium name="The Broad Institute Genome Sequencing Platform"/>
            <consortium name="The Broad Institute Genome Sequencing Center for Infectious Disease"/>
            <person name="Neafsey D."/>
            <person name="Carlton J."/>
            <person name="Barnwell J."/>
            <person name="Collins W."/>
            <person name="Escalante A."/>
            <person name="Mullikin J."/>
            <person name="Saul A."/>
            <person name="Guigo R."/>
            <person name="Camara F."/>
            <person name="Young S.K."/>
            <person name="Zeng Q."/>
            <person name="Gargeya S."/>
            <person name="Fitzgerald M."/>
            <person name="Haas B."/>
            <person name="Abouelleil A."/>
            <person name="Alvarado L."/>
            <person name="Arachchi H.M."/>
            <person name="Berlin A."/>
            <person name="Brown A."/>
            <person name="Chapman S.B."/>
            <person name="Chen Z."/>
            <person name="Dunbar C."/>
            <person name="Freedman E."/>
            <person name="Gearin G."/>
            <person name="Gellesch M."/>
            <person name="Goldberg J."/>
            <person name="Griggs A."/>
            <person name="Gujja S."/>
            <person name="Heiman D."/>
            <person name="Howarth C."/>
            <person name="Larson L."/>
            <person name="Lui A."/>
            <person name="MacDonald P.J.P."/>
            <person name="Montmayeur A."/>
            <person name="Murphy C."/>
            <person name="Neiman D."/>
            <person name="Pearson M."/>
            <person name="Priest M."/>
            <person name="Roberts A."/>
            <person name="Saif S."/>
            <person name="Shea T."/>
            <person name="Shenoy N."/>
            <person name="Sisk P."/>
            <person name="Stolte C."/>
            <person name="Sykes S."/>
            <person name="Wortman J."/>
            <person name="Nusbaum C."/>
            <person name="Birren B."/>
        </authorList>
    </citation>
    <scope>NUCLEOTIDE SEQUENCE [LARGE SCALE GENOMIC DNA]</scope>
    <source>
        <strain evidence="1 2">India VII</strain>
    </source>
</reference>
<evidence type="ECO:0008006" key="3">
    <source>
        <dbReference type="Google" id="ProtNLM"/>
    </source>
</evidence>
<evidence type="ECO:0000313" key="2">
    <source>
        <dbReference type="Proteomes" id="UP000053562"/>
    </source>
</evidence>
<accession>A0A0J9S1P9</accession>
<proteinExistence type="predicted"/>
<sequence length="200" mass="23415">MTILDIFNDNMHNIITKLMDEPEKDKFSAKNFVCESVNIYKEMYKHYCNDPRARDTENKKTCDHLNIIKTIYNQYLLKKQVLKNKIPSLDGSDKEFWDKCKADEKLSEIPVVRVPEAPRMQYLDEGSGEDIPQEMPYKEDYDENKFSPARRLVHSRFRGNTGRMNSNLYGNEPNELLFDGFQGEDMSSLNTRYNIGYGSV</sequence>
<dbReference type="Proteomes" id="UP000053562">
    <property type="component" value="Unassembled WGS sequence"/>
</dbReference>
<evidence type="ECO:0000313" key="1">
    <source>
        <dbReference type="EMBL" id="KMZ76630.1"/>
    </source>
</evidence>
<organism evidence="1 2">
    <name type="scientific">Plasmodium vivax India VII</name>
    <dbReference type="NCBI Taxonomy" id="1077284"/>
    <lineage>
        <taxon>Eukaryota</taxon>
        <taxon>Sar</taxon>
        <taxon>Alveolata</taxon>
        <taxon>Apicomplexa</taxon>
        <taxon>Aconoidasida</taxon>
        <taxon>Haemosporida</taxon>
        <taxon>Plasmodiidae</taxon>
        <taxon>Plasmodium</taxon>
        <taxon>Plasmodium (Plasmodium)</taxon>
    </lineage>
</organism>
<dbReference type="AlphaFoldDB" id="A0A0J9S1P9"/>
<gene>
    <name evidence="1" type="ORF">PVIIG_06334</name>
</gene>
<protein>
    <recommendedName>
        <fullName evidence="3">VIR protein</fullName>
    </recommendedName>
</protein>
<name>A0A0J9S1P9_PLAVI</name>
<dbReference type="OrthoDB" id="10493683at2759"/>
<dbReference type="EMBL" id="KQ234667">
    <property type="protein sequence ID" value="KMZ76630.1"/>
    <property type="molecule type" value="Genomic_DNA"/>
</dbReference>